<evidence type="ECO:0000313" key="1">
    <source>
        <dbReference type="EMBL" id="KAF5205682.1"/>
    </source>
</evidence>
<dbReference type="OrthoDB" id="1305961at2759"/>
<dbReference type="AlphaFoldDB" id="A0A7J6XBD7"/>
<feature type="non-terminal residue" evidence="1">
    <location>
        <position position="1"/>
    </location>
</feature>
<proteinExistence type="predicted"/>
<dbReference type="Proteomes" id="UP000554482">
    <property type="component" value="Unassembled WGS sequence"/>
</dbReference>
<dbReference type="EMBL" id="JABWDY010003761">
    <property type="protein sequence ID" value="KAF5205682.1"/>
    <property type="molecule type" value="Genomic_DNA"/>
</dbReference>
<sequence>MRKLKDNPNLKPKTLVKMIKEDYLTTISYKIAWVAKEKAMMKIRGSYSYSYQLLETYCRELMSVDPEVVTEILT</sequence>
<protein>
    <submittedName>
        <fullName evidence="1">Uncharacterized protein</fullName>
    </submittedName>
</protein>
<comment type="caution">
    <text evidence="1">The sequence shown here is derived from an EMBL/GenBank/DDBJ whole genome shotgun (WGS) entry which is preliminary data.</text>
</comment>
<evidence type="ECO:0000313" key="2">
    <source>
        <dbReference type="Proteomes" id="UP000554482"/>
    </source>
</evidence>
<organism evidence="1 2">
    <name type="scientific">Thalictrum thalictroides</name>
    <name type="common">Rue-anemone</name>
    <name type="synonym">Anemone thalictroides</name>
    <dbReference type="NCBI Taxonomy" id="46969"/>
    <lineage>
        <taxon>Eukaryota</taxon>
        <taxon>Viridiplantae</taxon>
        <taxon>Streptophyta</taxon>
        <taxon>Embryophyta</taxon>
        <taxon>Tracheophyta</taxon>
        <taxon>Spermatophyta</taxon>
        <taxon>Magnoliopsida</taxon>
        <taxon>Ranunculales</taxon>
        <taxon>Ranunculaceae</taxon>
        <taxon>Thalictroideae</taxon>
        <taxon>Thalictrum</taxon>
    </lineage>
</organism>
<name>A0A7J6XBD7_THATH</name>
<accession>A0A7J6XBD7</accession>
<gene>
    <name evidence="1" type="ORF">FRX31_004724</name>
</gene>
<reference evidence="1 2" key="1">
    <citation type="submission" date="2020-06" db="EMBL/GenBank/DDBJ databases">
        <title>Transcriptomic and genomic resources for Thalictrum thalictroides and T. hernandezii: Facilitating candidate gene discovery in an emerging model plant lineage.</title>
        <authorList>
            <person name="Arias T."/>
            <person name="Riano-Pachon D.M."/>
            <person name="Di Stilio V.S."/>
        </authorList>
    </citation>
    <scope>NUCLEOTIDE SEQUENCE [LARGE SCALE GENOMIC DNA]</scope>
    <source>
        <strain evidence="2">cv. WT478/WT964</strain>
        <tissue evidence="1">Leaves</tissue>
    </source>
</reference>
<keyword evidence="2" id="KW-1185">Reference proteome</keyword>